<feature type="domain" description="Transposase IS4 N-terminal" evidence="3">
    <location>
        <begin position="121"/>
        <end position="213"/>
    </location>
</feature>
<dbReference type="EMBL" id="BAABAT010000058">
    <property type="protein sequence ID" value="GAA4262988.1"/>
    <property type="molecule type" value="Genomic_DNA"/>
</dbReference>
<feature type="region of interest" description="Disordered" evidence="1">
    <location>
        <begin position="1"/>
        <end position="66"/>
    </location>
</feature>
<dbReference type="Pfam" id="PF01609">
    <property type="entry name" value="DDE_Tnp_1"/>
    <property type="match status" value="1"/>
</dbReference>
<evidence type="ECO:0000259" key="2">
    <source>
        <dbReference type="Pfam" id="PF01609"/>
    </source>
</evidence>
<dbReference type="InterPro" id="IPR024473">
    <property type="entry name" value="Transposases_IS4_N"/>
</dbReference>
<dbReference type="NCBIfam" id="NF033592">
    <property type="entry name" value="transpos_IS4_1"/>
    <property type="match status" value="1"/>
</dbReference>
<dbReference type="InterPro" id="IPR002559">
    <property type="entry name" value="Transposase_11"/>
</dbReference>
<dbReference type="Pfam" id="PF13006">
    <property type="entry name" value="Nterm_IS4"/>
    <property type="match status" value="1"/>
</dbReference>
<dbReference type="PANTHER" id="PTHR37529:SF1">
    <property type="entry name" value="TRANSPOSASE INSG FOR INSERTION SEQUENCE ELEMENT IS4-RELATED"/>
    <property type="match status" value="1"/>
</dbReference>
<accession>A0ABP8DSM4</accession>
<gene>
    <name evidence="4" type="ORF">GCM10022255_103460</name>
</gene>
<dbReference type="InterPro" id="IPR012337">
    <property type="entry name" value="RNaseH-like_sf"/>
</dbReference>
<evidence type="ECO:0000256" key="1">
    <source>
        <dbReference type="SAM" id="MobiDB-lite"/>
    </source>
</evidence>
<protein>
    <submittedName>
        <fullName evidence="4">IS4 family transposase</fullName>
    </submittedName>
</protein>
<evidence type="ECO:0000259" key="3">
    <source>
        <dbReference type="Pfam" id="PF13006"/>
    </source>
</evidence>
<reference evidence="5" key="1">
    <citation type="journal article" date="2019" name="Int. J. Syst. Evol. Microbiol.">
        <title>The Global Catalogue of Microorganisms (GCM) 10K type strain sequencing project: providing services to taxonomists for standard genome sequencing and annotation.</title>
        <authorList>
            <consortium name="The Broad Institute Genomics Platform"/>
            <consortium name="The Broad Institute Genome Sequencing Center for Infectious Disease"/>
            <person name="Wu L."/>
            <person name="Ma J."/>
        </authorList>
    </citation>
    <scope>NUCLEOTIDE SEQUENCE [LARGE SCALE GENOMIC DNA]</scope>
    <source>
        <strain evidence="5">JCM 17441</strain>
    </source>
</reference>
<sequence length="565" mass="62084">MSCPPTASTRNDSPQNRKIFKGDTTSTYFETGEADDPVGRDEHGRRVGGDDEPVSEAGFRSFGKSKDHRDDLPQVIVGMAVTRDGIPVRCWCWPNAVALSDLRHTQPAMDGSWRPEIGLGAPTRWCPPELVEAAIDKGGRREERRRLLAARTMVYFELARCLYPGQGYEQVFDHLLPDDVDLPSARSWPVVNKSSLCRARSRLGAAVLETVFRAVAGPIAQPDTCAPAFWRGLRLEAFDGTVLDVADTPENAEEFTRPAGSCGVGGYPQARVVALVECGTHALVEAAIGGRQQGETTLAMNLAGSAGPGTLVLADRNMLGVPLWNAFVEAGAQLLWRLKKTVAKKPHAVLDDGSYLARVRLDKHTAAALRREGKGVPSAITVRVVEYTLDGSDEVYRLATSLLDPETAPAGELAALYHERWESEGVLAEVKTVQCGPQGVLRSARPDGIRQEIWAHLTVHHLTRDLIQHAATGANRSFDPQRMSFRRAQHLVRRSMVAAPRPAQRHRAAEHVAARLAAKPNPDRRPRSYPRAIKRRTTPYPTKTAKMRGTRPDPNFGLTIHRRPL</sequence>
<evidence type="ECO:0000313" key="4">
    <source>
        <dbReference type="EMBL" id="GAA4262988.1"/>
    </source>
</evidence>
<keyword evidence="5" id="KW-1185">Reference proteome</keyword>
<organism evidence="4 5">
    <name type="scientific">Dactylosporangium darangshiense</name>
    <dbReference type="NCBI Taxonomy" id="579108"/>
    <lineage>
        <taxon>Bacteria</taxon>
        <taxon>Bacillati</taxon>
        <taxon>Actinomycetota</taxon>
        <taxon>Actinomycetes</taxon>
        <taxon>Micromonosporales</taxon>
        <taxon>Micromonosporaceae</taxon>
        <taxon>Dactylosporangium</taxon>
    </lineage>
</organism>
<evidence type="ECO:0000313" key="5">
    <source>
        <dbReference type="Proteomes" id="UP001500620"/>
    </source>
</evidence>
<feature type="compositionally biased region" description="Basic and acidic residues" evidence="1">
    <location>
        <begin position="37"/>
        <end position="49"/>
    </location>
</feature>
<name>A0ABP8DSM4_9ACTN</name>
<dbReference type="InterPro" id="IPR047952">
    <property type="entry name" value="Transpos_IS4"/>
</dbReference>
<dbReference type="RefSeq" id="WP_345141297.1">
    <property type="nucleotide sequence ID" value="NZ_JBHTFY010000001.1"/>
</dbReference>
<dbReference type="SUPFAM" id="SSF53098">
    <property type="entry name" value="Ribonuclease H-like"/>
    <property type="match status" value="1"/>
</dbReference>
<comment type="caution">
    <text evidence="4">The sequence shown here is derived from an EMBL/GenBank/DDBJ whole genome shotgun (WGS) entry which is preliminary data.</text>
</comment>
<feature type="compositionally biased region" description="Polar residues" evidence="1">
    <location>
        <begin position="1"/>
        <end position="16"/>
    </location>
</feature>
<feature type="domain" description="Transposase IS4-like" evidence="2">
    <location>
        <begin position="237"/>
        <end position="460"/>
    </location>
</feature>
<feature type="region of interest" description="Disordered" evidence="1">
    <location>
        <begin position="519"/>
        <end position="565"/>
    </location>
</feature>
<dbReference type="PANTHER" id="PTHR37529">
    <property type="entry name" value="TRANSPOSASE INSG FOR INSERTION SEQUENCE ELEMENT IS4-RELATED"/>
    <property type="match status" value="1"/>
</dbReference>
<dbReference type="Proteomes" id="UP001500620">
    <property type="component" value="Unassembled WGS sequence"/>
</dbReference>
<proteinExistence type="predicted"/>